<name>A0A060SFW7_PYCCI</name>
<keyword evidence="2" id="KW-0472">Membrane</keyword>
<dbReference type="OMA" id="SALHIPW"/>
<dbReference type="OrthoDB" id="3266934at2759"/>
<evidence type="ECO:0000313" key="3">
    <source>
        <dbReference type="EMBL" id="CDO71149.1"/>
    </source>
</evidence>
<proteinExistence type="predicted"/>
<reference evidence="3" key="1">
    <citation type="submission" date="2014-01" db="EMBL/GenBank/DDBJ databases">
        <title>The genome of the white-rot fungus Pycnoporus cinnabarinus: a basidiomycete model with a versatile arsenal for lignocellulosic biomass breakdown.</title>
        <authorList>
            <person name="Levasseur A."/>
            <person name="Lomascolo A."/>
            <person name="Ruiz-Duenas F.J."/>
            <person name="Uzan E."/>
            <person name="Piumi F."/>
            <person name="Kues U."/>
            <person name="Ram A.F.J."/>
            <person name="Murat C."/>
            <person name="Haon M."/>
            <person name="Benoit I."/>
            <person name="Arfi Y."/>
            <person name="Chevret D."/>
            <person name="Drula E."/>
            <person name="Kwon M.J."/>
            <person name="Gouret P."/>
            <person name="Lesage-Meessen L."/>
            <person name="Lombard V."/>
            <person name="Mariette J."/>
            <person name="Noirot C."/>
            <person name="Park J."/>
            <person name="Patyshakuliyeva A."/>
            <person name="Wieneger R.A.B."/>
            <person name="Wosten H.A.B."/>
            <person name="Martin F."/>
            <person name="Coutinho P.M."/>
            <person name="de Vries R."/>
            <person name="Martinez A.T."/>
            <person name="Klopp C."/>
            <person name="Pontarotti P."/>
            <person name="Henrissat B."/>
            <person name="Record E."/>
        </authorList>
    </citation>
    <scope>NUCLEOTIDE SEQUENCE [LARGE SCALE GENOMIC DNA]</scope>
    <source>
        <strain evidence="3">BRFM137</strain>
    </source>
</reference>
<dbReference type="AlphaFoldDB" id="A0A060SFW7"/>
<sequence>MAGLPGSRLSLSTTGTSTNPQQTSTASFAFSDVPFMTACTNALIAWTYSGPDEPFNLLASTSITPHPEDEGGSAARIFDAPVALDVPAALQSFTWSPVNLTSGWYTLQASGPDFSVDSGQFWIENGTDTSCLGAVPSPSSSSSATSAPTSAPSVIATSASTSPTSSTSTLPIPVSDAVSTHSRAGAIAGGVIGGLVIIGAAIAAYIYFGLCRRTPSKSRRGSGRPGQLGKWGGLSSRDSGMEVGLPVANVPVSGKPPPLVVGVGLPKRRATTESTGAILTPLSSTAHGHSLTPSRGASDEDVSSIGHEEKVVLSPGLGFFEGVPPSRRRSSTSGSSATTPISEPPSAHGAYGRNRARSPSQSHRALALAKLDGDSGLSSSVPPTHSTRTPPVARRSVDSIQLHTFDTPLMPMQSPLTQASPMNRTASGNGPRRAARKPVPTLTEADMVYPTSGPMISPNAASAYASSASGSAADSRSPTASPYSMYGNNSGSGSTSTLRAPSVIPGRQHSREDLIAAGIGLPNLNHKSSFGDKPVHYIIPDMPPPPRSQ</sequence>
<keyword evidence="4" id="KW-1185">Reference proteome</keyword>
<evidence type="ECO:0000313" key="4">
    <source>
        <dbReference type="Proteomes" id="UP000029665"/>
    </source>
</evidence>
<keyword evidence="2" id="KW-0812">Transmembrane</keyword>
<feature type="compositionally biased region" description="Polar residues" evidence="1">
    <location>
        <begin position="274"/>
        <end position="295"/>
    </location>
</feature>
<comment type="caution">
    <text evidence="3">The sequence shown here is derived from an EMBL/GenBank/DDBJ whole genome shotgun (WGS) entry which is preliminary data.</text>
</comment>
<dbReference type="Proteomes" id="UP000029665">
    <property type="component" value="Unassembled WGS sequence"/>
</dbReference>
<feature type="compositionally biased region" description="Low complexity" evidence="1">
    <location>
        <begin position="487"/>
        <end position="497"/>
    </location>
</feature>
<protein>
    <submittedName>
        <fullName evidence="3">Uncharacterized protein</fullName>
    </submittedName>
</protein>
<dbReference type="STRING" id="5643.A0A060SFW7"/>
<feature type="compositionally biased region" description="Gly residues" evidence="1">
    <location>
        <begin position="223"/>
        <end position="232"/>
    </location>
</feature>
<feature type="region of interest" description="Disordered" evidence="1">
    <location>
        <begin position="1"/>
        <end position="23"/>
    </location>
</feature>
<evidence type="ECO:0000256" key="2">
    <source>
        <dbReference type="SAM" id="Phobius"/>
    </source>
</evidence>
<dbReference type="EMBL" id="CCBP010000098">
    <property type="protein sequence ID" value="CDO71149.1"/>
    <property type="molecule type" value="Genomic_DNA"/>
</dbReference>
<feature type="compositionally biased region" description="Low complexity" evidence="1">
    <location>
        <begin position="1"/>
        <end position="18"/>
    </location>
</feature>
<feature type="transmembrane region" description="Helical" evidence="2">
    <location>
        <begin position="186"/>
        <end position="210"/>
    </location>
</feature>
<dbReference type="HOGENOM" id="CLU_530080_0_0_1"/>
<evidence type="ECO:0000256" key="1">
    <source>
        <dbReference type="SAM" id="MobiDB-lite"/>
    </source>
</evidence>
<keyword evidence="2" id="KW-1133">Transmembrane helix</keyword>
<feature type="compositionally biased region" description="Low complexity" evidence="1">
    <location>
        <begin position="331"/>
        <end position="341"/>
    </location>
</feature>
<feature type="compositionally biased region" description="Low complexity" evidence="1">
    <location>
        <begin position="134"/>
        <end position="170"/>
    </location>
</feature>
<gene>
    <name evidence="3" type="ORF">BN946_scf184845.g19</name>
</gene>
<feature type="region of interest" description="Disordered" evidence="1">
    <location>
        <begin position="274"/>
        <end position="396"/>
    </location>
</feature>
<organism evidence="3 4">
    <name type="scientific">Pycnoporus cinnabarinus</name>
    <name type="common">Cinnabar-red polypore</name>
    <name type="synonym">Trametes cinnabarina</name>
    <dbReference type="NCBI Taxonomy" id="5643"/>
    <lineage>
        <taxon>Eukaryota</taxon>
        <taxon>Fungi</taxon>
        <taxon>Dikarya</taxon>
        <taxon>Basidiomycota</taxon>
        <taxon>Agaricomycotina</taxon>
        <taxon>Agaricomycetes</taxon>
        <taxon>Polyporales</taxon>
        <taxon>Polyporaceae</taxon>
        <taxon>Trametes</taxon>
    </lineage>
</organism>
<feature type="region of interest" description="Disordered" evidence="1">
    <location>
        <begin position="469"/>
        <end position="502"/>
    </location>
</feature>
<feature type="compositionally biased region" description="Polar residues" evidence="1">
    <location>
        <begin position="376"/>
        <end position="389"/>
    </location>
</feature>
<accession>A0A060SFW7</accession>
<feature type="region of interest" description="Disordered" evidence="1">
    <location>
        <begin position="216"/>
        <end position="235"/>
    </location>
</feature>
<feature type="compositionally biased region" description="Polar residues" evidence="1">
    <location>
        <begin position="414"/>
        <end position="428"/>
    </location>
</feature>
<feature type="region of interest" description="Disordered" evidence="1">
    <location>
        <begin position="133"/>
        <end position="170"/>
    </location>
</feature>
<feature type="region of interest" description="Disordered" evidence="1">
    <location>
        <begin position="408"/>
        <end position="437"/>
    </location>
</feature>